<dbReference type="OrthoDB" id="5360144at2"/>
<dbReference type="STRING" id="80878.RP29_03770"/>
<proteinExistence type="predicted"/>
<feature type="signal peptide" evidence="3">
    <location>
        <begin position="1"/>
        <end position="23"/>
    </location>
</feature>
<protein>
    <submittedName>
        <fullName evidence="5">Membrane protein</fullName>
    </submittedName>
</protein>
<feature type="chain" id="PRO_5002320890" evidence="3">
    <location>
        <begin position="24"/>
        <end position="203"/>
    </location>
</feature>
<dbReference type="InterPro" id="IPR011250">
    <property type="entry name" value="OMP/PagP_B-barrel"/>
</dbReference>
<dbReference type="AlphaFoldDB" id="A0A0D7KBL8"/>
<dbReference type="EMBL" id="JXYQ01000009">
    <property type="protein sequence ID" value="KJA11761.1"/>
    <property type="molecule type" value="Genomic_DNA"/>
</dbReference>
<reference evidence="5 6" key="1">
    <citation type="submission" date="2014-12" db="EMBL/GenBank/DDBJ databases">
        <title>Isolation of bacteria from lake water.</title>
        <authorList>
            <person name="Sheng K.-Y."/>
            <person name="Chin P.-S."/>
            <person name="Chan K.-G."/>
            <person name="Tan G.S."/>
        </authorList>
    </citation>
    <scope>NUCLEOTIDE SEQUENCE [LARGE SCALE GENOMIC DNA]</scope>
    <source>
        <strain evidence="5 6">KY4</strain>
    </source>
</reference>
<accession>A0A0D7KBL8</accession>
<dbReference type="Proteomes" id="UP000032566">
    <property type="component" value="Unassembled WGS sequence"/>
</dbReference>
<evidence type="ECO:0000256" key="1">
    <source>
        <dbReference type="ARBA" id="ARBA00004442"/>
    </source>
</evidence>
<evidence type="ECO:0000259" key="4">
    <source>
        <dbReference type="Pfam" id="PF13505"/>
    </source>
</evidence>
<dbReference type="Gene3D" id="2.40.160.20">
    <property type="match status" value="1"/>
</dbReference>
<dbReference type="SUPFAM" id="SSF56925">
    <property type="entry name" value="OMPA-like"/>
    <property type="match status" value="1"/>
</dbReference>
<dbReference type="InterPro" id="IPR027385">
    <property type="entry name" value="Beta-barrel_OMP"/>
</dbReference>
<feature type="domain" description="Outer membrane protein beta-barrel" evidence="4">
    <location>
        <begin position="14"/>
        <end position="203"/>
    </location>
</feature>
<evidence type="ECO:0000256" key="3">
    <source>
        <dbReference type="SAM" id="SignalP"/>
    </source>
</evidence>
<organism evidence="5 6">
    <name type="scientific">Acidovorax temperans</name>
    <dbReference type="NCBI Taxonomy" id="80878"/>
    <lineage>
        <taxon>Bacteria</taxon>
        <taxon>Pseudomonadati</taxon>
        <taxon>Pseudomonadota</taxon>
        <taxon>Betaproteobacteria</taxon>
        <taxon>Burkholderiales</taxon>
        <taxon>Comamonadaceae</taxon>
        <taxon>Acidovorax</taxon>
    </lineage>
</organism>
<sequence length="203" mass="21815">MKSAFRLLPVALVATFAVAGAQAQSSNSYPSQSGERASMLPYTHNGYTGISAGRSKYDLSTGPVGMAYDNSDTAFKIYTGGFFHPNWGVELGYLNAGKARRLGGDTEAHGFNLSLVGRAPVNEQFDLLGKVGTTYGRTRTSGASGLGVQTGKEDGFGMSYGVGARWAFTPQWAAVIEWENHKLKFSDGKQDVKMTTVGLQYRF</sequence>
<dbReference type="RefSeq" id="WP_044395962.1">
    <property type="nucleotide sequence ID" value="NZ_JXYQ01000009.1"/>
</dbReference>
<keyword evidence="2 3" id="KW-0732">Signal</keyword>
<dbReference type="GO" id="GO:0009279">
    <property type="term" value="C:cell outer membrane"/>
    <property type="evidence" value="ECO:0007669"/>
    <property type="project" value="UniProtKB-SubCell"/>
</dbReference>
<keyword evidence="6" id="KW-1185">Reference proteome</keyword>
<comment type="subcellular location">
    <subcellularLocation>
        <location evidence="1">Cell outer membrane</location>
    </subcellularLocation>
</comment>
<evidence type="ECO:0000313" key="6">
    <source>
        <dbReference type="Proteomes" id="UP000032566"/>
    </source>
</evidence>
<dbReference type="PATRIC" id="fig|80878.5.peg.4184"/>
<dbReference type="Pfam" id="PF13505">
    <property type="entry name" value="OMP_b-brl"/>
    <property type="match status" value="1"/>
</dbReference>
<evidence type="ECO:0000256" key="2">
    <source>
        <dbReference type="ARBA" id="ARBA00022729"/>
    </source>
</evidence>
<evidence type="ECO:0000313" key="5">
    <source>
        <dbReference type="EMBL" id="KJA11761.1"/>
    </source>
</evidence>
<gene>
    <name evidence="5" type="ORF">RP29_03770</name>
</gene>
<comment type="caution">
    <text evidence="5">The sequence shown here is derived from an EMBL/GenBank/DDBJ whole genome shotgun (WGS) entry which is preliminary data.</text>
</comment>
<name>A0A0D7KBL8_9BURK</name>